<dbReference type="PANTHER" id="PTHR45677">
    <property type="entry name" value="GLUTAMATE DECARBOXYLASE-RELATED"/>
    <property type="match status" value="1"/>
</dbReference>
<feature type="modified residue" description="N6-(pyridoxal phosphate)lysine" evidence="6">
    <location>
        <position position="343"/>
    </location>
</feature>
<accession>A0A1Z4KQU8</accession>
<dbReference type="InterPro" id="IPR002129">
    <property type="entry name" value="PyrdxlP-dep_de-COase"/>
</dbReference>
<evidence type="ECO:0000256" key="6">
    <source>
        <dbReference type="PIRSR" id="PIRSR602129-50"/>
    </source>
</evidence>
<dbReference type="InterPro" id="IPR021115">
    <property type="entry name" value="Pyridoxal-P_BS"/>
</dbReference>
<evidence type="ECO:0000313" key="9">
    <source>
        <dbReference type="Proteomes" id="UP000217507"/>
    </source>
</evidence>
<dbReference type="GO" id="GO:0030170">
    <property type="term" value="F:pyridoxal phosphate binding"/>
    <property type="evidence" value="ECO:0007669"/>
    <property type="project" value="InterPro"/>
</dbReference>
<dbReference type="InterPro" id="IPR015424">
    <property type="entry name" value="PyrdxlP-dep_Trfase"/>
</dbReference>
<gene>
    <name evidence="8" type="ORF">NIES23_41780</name>
</gene>
<proteinExistence type="inferred from homology"/>
<dbReference type="GO" id="GO:0005737">
    <property type="term" value="C:cytoplasm"/>
    <property type="evidence" value="ECO:0007669"/>
    <property type="project" value="TreeGrafter"/>
</dbReference>
<evidence type="ECO:0000256" key="3">
    <source>
        <dbReference type="ARBA" id="ARBA00022793"/>
    </source>
</evidence>
<dbReference type="Pfam" id="PF00282">
    <property type="entry name" value="Pyridoxal_deC"/>
    <property type="match status" value="1"/>
</dbReference>
<protein>
    <submittedName>
        <fullName evidence="8">L-2,4-diaminobutyrate decarboxylase</fullName>
    </submittedName>
</protein>
<evidence type="ECO:0000256" key="2">
    <source>
        <dbReference type="ARBA" id="ARBA00009533"/>
    </source>
</evidence>
<dbReference type="GO" id="GO:0004058">
    <property type="term" value="F:aromatic-L-amino-acid decarboxylase activity"/>
    <property type="evidence" value="ECO:0007669"/>
    <property type="project" value="UniProtKB-ARBA"/>
</dbReference>
<dbReference type="CDD" id="cd06450">
    <property type="entry name" value="DOPA_deC_like"/>
    <property type="match status" value="1"/>
</dbReference>
<evidence type="ECO:0000256" key="7">
    <source>
        <dbReference type="RuleBase" id="RU000382"/>
    </source>
</evidence>
<dbReference type="Gene3D" id="3.40.640.10">
    <property type="entry name" value="Type I PLP-dependent aspartate aminotransferase-like (Major domain)"/>
    <property type="match status" value="1"/>
</dbReference>
<name>A0A1Z4KQU8_ANAVA</name>
<reference evidence="8 9" key="1">
    <citation type="submission" date="2017-06" db="EMBL/GenBank/DDBJ databases">
        <title>Genome sequencing of cyanobaciteial culture collection at National Institute for Environmental Studies (NIES).</title>
        <authorList>
            <person name="Hirose Y."/>
            <person name="Shimura Y."/>
            <person name="Fujisawa T."/>
            <person name="Nakamura Y."/>
            <person name="Kawachi M."/>
        </authorList>
    </citation>
    <scope>NUCLEOTIDE SEQUENCE [LARGE SCALE GENOMIC DNA]</scope>
    <source>
        <strain evidence="8 9">NIES-23</strain>
    </source>
</reference>
<dbReference type="SMR" id="A0A1Z4KQU8"/>
<dbReference type="Proteomes" id="UP000217507">
    <property type="component" value="Chromosome"/>
</dbReference>
<keyword evidence="5 7" id="KW-0456">Lyase</keyword>
<evidence type="ECO:0000256" key="5">
    <source>
        <dbReference type="ARBA" id="ARBA00023239"/>
    </source>
</evidence>
<dbReference type="Gene3D" id="1.20.1650.10">
    <property type="entry name" value="PLP-dependent transferases"/>
    <property type="match status" value="1"/>
</dbReference>
<evidence type="ECO:0000256" key="1">
    <source>
        <dbReference type="ARBA" id="ARBA00001933"/>
    </source>
</evidence>
<dbReference type="InterPro" id="IPR015421">
    <property type="entry name" value="PyrdxlP-dep_Trfase_major"/>
</dbReference>
<keyword evidence="3" id="KW-0210">Decarboxylase</keyword>
<dbReference type="PANTHER" id="PTHR45677:SF8">
    <property type="entry name" value="CYSTEINE SULFINIC ACID DECARBOXYLASE"/>
    <property type="match status" value="1"/>
</dbReference>
<comment type="cofactor">
    <cofactor evidence="1 6 7">
        <name>pyridoxal 5'-phosphate</name>
        <dbReference type="ChEBI" id="CHEBI:597326"/>
    </cofactor>
</comment>
<dbReference type="Gene3D" id="3.90.1150.10">
    <property type="entry name" value="Aspartate Aminotransferase, domain 1"/>
    <property type="match status" value="1"/>
</dbReference>
<dbReference type="GO" id="GO:0019752">
    <property type="term" value="P:carboxylic acid metabolic process"/>
    <property type="evidence" value="ECO:0007669"/>
    <property type="project" value="InterPro"/>
</dbReference>
<dbReference type="InterPro" id="IPR015422">
    <property type="entry name" value="PyrdxlP-dep_Trfase_small"/>
</dbReference>
<comment type="similarity">
    <text evidence="2 7">Belongs to the group II decarboxylase family.</text>
</comment>
<evidence type="ECO:0000313" key="8">
    <source>
        <dbReference type="EMBL" id="BAY71360.1"/>
    </source>
</evidence>
<sequence>MVIISRSSALPFPQGGAKEDTCVGGSPDLSKVSVTQRKKFDEFFVAGEGLREAIAAAGEVLIDYFATQEKPYSGRSPQDLTRTIADIAVCPDEGVALSQVLAEVGENIIKHSVVVTHPTCMAHLHCPPLLPAVAAEVLISGTNQSLDSWDQSPAATVLEQQVVNWLCASFGYDADADGIFTSGGTQSNFMGLLLARDAYARHQLNWSVQQQGLPPEAQRFRILCSQAAHFTISQAASLLGLGQQAVVTVETDSDYQLCAAAVEQKLEELQQQNLLPIALVATAGTTDFASIDKLPELAACAEKYGLWFHVDAAFGGALVMSDRHRDKLDGIALADSITVDFHKLFYQPISCGAFLVKQRQNFDLIKLHADYLNPETNEVASIPDLVTKSIQTTKRFDALKLFVSLRTLGRKQFAQMIDTTIELAKETASLIDAEPALELANNPTINAVVFRYLPSETPAHIDSTTWANQINSHIRMSLLQQGIAVIAQTKIGQLTYLKFTLLNPQTAIADIQEVLNSITTIGEKYLFHAQESKEGLSL</sequence>
<dbReference type="EMBL" id="AP018216">
    <property type="protein sequence ID" value="BAY71360.1"/>
    <property type="molecule type" value="Genomic_DNA"/>
</dbReference>
<dbReference type="SUPFAM" id="SSF53383">
    <property type="entry name" value="PLP-dependent transferases"/>
    <property type="match status" value="1"/>
</dbReference>
<keyword evidence="4 6" id="KW-0663">Pyridoxal phosphate</keyword>
<dbReference type="PROSITE" id="PS00392">
    <property type="entry name" value="DDC_GAD_HDC_YDC"/>
    <property type="match status" value="1"/>
</dbReference>
<evidence type="ECO:0000256" key="4">
    <source>
        <dbReference type="ARBA" id="ARBA00022898"/>
    </source>
</evidence>
<dbReference type="AlphaFoldDB" id="A0A1Z4KQU8"/>
<organism evidence="8 9">
    <name type="scientific">Trichormus variabilis NIES-23</name>
    <dbReference type="NCBI Taxonomy" id="1973479"/>
    <lineage>
        <taxon>Bacteria</taxon>
        <taxon>Bacillati</taxon>
        <taxon>Cyanobacteriota</taxon>
        <taxon>Cyanophyceae</taxon>
        <taxon>Nostocales</taxon>
        <taxon>Nostocaceae</taxon>
        <taxon>Trichormus</taxon>
    </lineage>
</organism>